<keyword evidence="1" id="KW-0436">Ligase</keyword>
<comment type="caution">
    <text evidence="6">The sequence shown here is derived from an EMBL/GenBank/DDBJ whole genome shotgun (WGS) entry which is preliminary data.</text>
</comment>
<dbReference type="SMART" id="SM00836">
    <property type="entry name" value="DALR_1"/>
    <property type="match status" value="1"/>
</dbReference>
<dbReference type="InterPro" id="IPR009080">
    <property type="entry name" value="tRNAsynth_Ia_anticodon-bd"/>
</dbReference>
<evidence type="ECO:0000256" key="3">
    <source>
        <dbReference type="ARBA" id="ARBA00022840"/>
    </source>
</evidence>
<keyword evidence="7" id="KW-1185">Reference proteome</keyword>
<feature type="domain" description="DALR anticodon binding" evidence="5">
    <location>
        <begin position="173"/>
        <end position="297"/>
    </location>
</feature>
<evidence type="ECO:0000256" key="2">
    <source>
        <dbReference type="ARBA" id="ARBA00022741"/>
    </source>
</evidence>
<name>A0A3D9V0V4_THECX</name>
<gene>
    <name evidence="6" type="ORF">DFJ64_0801</name>
</gene>
<sequence>MVLDRLADEIRVAFIEVVPDATRCDTDPRAGIRLVPPTHVGERPGTRGDLAFPVGPLLATARSASGSSSIDQADQSISRRSHTGDVPDTRLTASRLAELVAKRLERLDAVDASWAEAGFVNLRLSGGALASIVWEILRAGPSYGTPPGQATVAEDEAARGPRHRLSPRLGDALRYAHARLAGLLRAGDALGVHRDPERLDPAALEAEESRQLICVLADYPGVVARYLSGRARPRAFDAYVARFLAAVERFEAGAGPLPRGDEEPSPAHSARLLVAEASRVVAGRALAWCGLPAPDRM</sequence>
<dbReference type="Proteomes" id="UP000256485">
    <property type="component" value="Unassembled WGS sequence"/>
</dbReference>
<keyword evidence="3" id="KW-0067">ATP-binding</keyword>
<dbReference type="InterPro" id="IPR008909">
    <property type="entry name" value="DALR_anticod-bd"/>
</dbReference>
<feature type="region of interest" description="Disordered" evidence="4">
    <location>
        <begin position="63"/>
        <end position="86"/>
    </location>
</feature>
<dbReference type="Gene3D" id="1.10.730.10">
    <property type="entry name" value="Isoleucyl-tRNA Synthetase, Domain 1"/>
    <property type="match status" value="1"/>
</dbReference>
<dbReference type="SUPFAM" id="SSF47323">
    <property type="entry name" value="Anticodon-binding domain of a subclass of class I aminoacyl-tRNA synthetases"/>
    <property type="match status" value="1"/>
</dbReference>
<dbReference type="AlphaFoldDB" id="A0A3D9V0V4"/>
<dbReference type="GO" id="GO:0006420">
    <property type="term" value="P:arginyl-tRNA aminoacylation"/>
    <property type="evidence" value="ECO:0007669"/>
    <property type="project" value="InterPro"/>
</dbReference>
<accession>A0A3D9V0V4</accession>
<dbReference type="GO" id="GO:0004814">
    <property type="term" value="F:arginine-tRNA ligase activity"/>
    <property type="evidence" value="ECO:0007669"/>
    <property type="project" value="InterPro"/>
</dbReference>
<protein>
    <submittedName>
        <fullName evidence="6">DALR anticodon binding protein</fullName>
    </submittedName>
</protein>
<dbReference type="GO" id="GO:0005524">
    <property type="term" value="F:ATP binding"/>
    <property type="evidence" value="ECO:0007669"/>
    <property type="project" value="UniProtKB-KW"/>
</dbReference>
<evidence type="ECO:0000313" key="7">
    <source>
        <dbReference type="Proteomes" id="UP000256485"/>
    </source>
</evidence>
<dbReference type="EMBL" id="QTUC01000001">
    <property type="protein sequence ID" value="REF35422.1"/>
    <property type="molecule type" value="Genomic_DNA"/>
</dbReference>
<reference evidence="6 7" key="1">
    <citation type="submission" date="2018-08" db="EMBL/GenBank/DDBJ databases">
        <title>Sequencing the genomes of 1000 actinobacteria strains.</title>
        <authorList>
            <person name="Klenk H.-P."/>
        </authorList>
    </citation>
    <scope>NUCLEOTIDE SEQUENCE [LARGE SCALE GENOMIC DNA]</scope>
    <source>
        <strain evidence="6 7">DSM 22891</strain>
    </source>
</reference>
<dbReference type="RefSeq" id="WP_170152487.1">
    <property type="nucleotide sequence ID" value="NZ_QTUC01000001.1"/>
</dbReference>
<evidence type="ECO:0000256" key="4">
    <source>
        <dbReference type="SAM" id="MobiDB-lite"/>
    </source>
</evidence>
<proteinExistence type="predicted"/>
<keyword evidence="2" id="KW-0547">Nucleotide-binding</keyword>
<evidence type="ECO:0000256" key="1">
    <source>
        <dbReference type="ARBA" id="ARBA00022598"/>
    </source>
</evidence>
<feature type="compositionally biased region" description="Low complexity" evidence="4">
    <location>
        <begin position="63"/>
        <end position="78"/>
    </location>
</feature>
<evidence type="ECO:0000259" key="5">
    <source>
        <dbReference type="SMART" id="SM00836"/>
    </source>
</evidence>
<organism evidence="6 7">
    <name type="scientific">Thermasporomyces composti</name>
    <dbReference type="NCBI Taxonomy" id="696763"/>
    <lineage>
        <taxon>Bacteria</taxon>
        <taxon>Bacillati</taxon>
        <taxon>Actinomycetota</taxon>
        <taxon>Actinomycetes</taxon>
        <taxon>Propionibacteriales</taxon>
        <taxon>Nocardioidaceae</taxon>
        <taxon>Thermasporomyces</taxon>
    </lineage>
</organism>
<evidence type="ECO:0000313" key="6">
    <source>
        <dbReference type="EMBL" id="REF35422.1"/>
    </source>
</evidence>